<reference evidence="2" key="1">
    <citation type="submission" date="2023-07" db="EMBL/GenBank/DDBJ databases">
        <title>draft genome sequence of fig (Ficus carica).</title>
        <authorList>
            <person name="Takahashi T."/>
            <person name="Nishimura K."/>
        </authorList>
    </citation>
    <scope>NUCLEOTIDE SEQUENCE</scope>
</reference>
<evidence type="ECO:0000313" key="2">
    <source>
        <dbReference type="EMBL" id="GMN43538.1"/>
    </source>
</evidence>
<dbReference type="PANTHER" id="PTHR47074:SF11">
    <property type="entry name" value="REVERSE TRANSCRIPTASE-LIKE PROTEIN"/>
    <property type="match status" value="1"/>
</dbReference>
<accession>A0AA88D265</accession>
<dbReference type="GO" id="GO:0004523">
    <property type="term" value="F:RNA-DNA hybrid ribonuclease activity"/>
    <property type="evidence" value="ECO:0007669"/>
    <property type="project" value="InterPro"/>
</dbReference>
<dbReference type="PANTHER" id="PTHR47074">
    <property type="entry name" value="BNAC02G40300D PROTEIN"/>
    <property type="match status" value="1"/>
</dbReference>
<organism evidence="2 3">
    <name type="scientific">Ficus carica</name>
    <name type="common">Common fig</name>
    <dbReference type="NCBI Taxonomy" id="3494"/>
    <lineage>
        <taxon>Eukaryota</taxon>
        <taxon>Viridiplantae</taxon>
        <taxon>Streptophyta</taxon>
        <taxon>Embryophyta</taxon>
        <taxon>Tracheophyta</taxon>
        <taxon>Spermatophyta</taxon>
        <taxon>Magnoliopsida</taxon>
        <taxon>eudicotyledons</taxon>
        <taxon>Gunneridae</taxon>
        <taxon>Pentapetalae</taxon>
        <taxon>rosids</taxon>
        <taxon>fabids</taxon>
        <taxon>Rosales</taxon>
        <taxon>Moraceae</taxon>
        <taxon>Ficeae</taxon>
        <taxon>Ficus</taxon>
    </lineage>
</organism>
<feature type="domain" description="RNase H type-1" evidence="1">
    <location>
        <begin position="10"/>
        <end position="88"/>
    </location>
</feature>
<evidence type="ECO:0000313" key="3">
    <source>
        <dbReference type="Proteomes" id="UP001187192"/>
    </source>
</evidence>
<dbReference type="InterPro" id="IPR002156">
    <property type="entry name" value="RNaseH_domain"/>
</dbReference>
<gene>
    <name evidence="2" type="ORF">TIFTF001_012737</name>
</gene>
<name>A0AA88D265_FICCA</name>
<protein>
    <recommendedName>
        <fullName evidence="1">RNase H type-1 domain-containing protein</fullName>
    </recommendedName>
</protein>
<dbReference type="AlphaFoldDB" id="A0AA88D265"/>
<sequence length="142" mass="15728">MRRFIWVWDIGAVIRDHLEVVVASCARRIEGSFSPYIAECLALQEGLLIAKNLGVQMEAVETDIVRLVHETQNPLSISDDSPLIADIVNLQTEGIFSSCAYVRANDLAHLQATSVFSLSLNSTFVDYCPVFIFIIVVTDLSP</sequence>
<dbReference type="Pfam" id="PF13456">
    <property type="entry name" value="RVT_3"/>
    <property type="match status" value="1"/>
</dbReference>
<keyword evidence="3" id="KW-1185">Reference proteome</keyword>
<dbReference type="GO" id="GO:0003676">
    <property type="term" value="F:nucleic acid binding"/>
    <property type="evidence" value="ECO:0007669"/>
    <property type="project" value="InterPro"/>
</dbReference>
<dbReference type="Proteomes" id="UP001187192">
    <property type="component" value="Unassembled WGS sequence"/>
</dbReference>
<proteinExistence type="predicted"/>
<dbReference type="EMBL" id="BTGU01000016">
    <property type="protein sequence ID" value="GMN43538.1"/>
    <property type="molecule type" value="Genomic_DNA"/>
</dbReference>
<comment type="caution">
    <text evidence="2">The sequence shown here is derived from an EMBL/GenBank/DDBJ whole genome shotgun (WGS) entry which is preliminary data.</text>
</comment>
<dbReference type="InterPro" id="IPR052929">
    <property type="entry name" value="RNase_H-like_EbsB-rel"/>
</dbReference>
<evidence type="ECO:0000259" key="1">
    <source>
        <dbReference type="Pfam" id="PF13456"/>
    </source>
</evidence>